<gene>
    <name evidence="1" type="ORF">LCGC14_2194210</name>
</gene>
<accession>A0A0F9DIS2</accession>
<reference evidence="1" key="1">
    <citation type="journal article" date="2015" name="Nature">
        <title>Complex archaea that bridge the gap between prokaryotes and eukaryotes.</title>
        <authorList>
            <person name="Spang A."/>
            <person name="Saw J.H."/>
            <person name="Jorgensen S.L."/>
            <person name="Zaremba-Niedzwiedzka K."/>
            <person name="Martijn J."/>
            <person name="Lind A.E."/>
            <person name="van Eijk R."/>
            <person name="Schleper C."/>
            <person name="Guy L."/>
            <person name="Ettema T.J."/>
        </authorList>
    </citation>
    <scope>NUCLEOTIDE SEQUENCE</scope>
</reference>
<dbReference type="AlphaFoldDB" id="A0A0F9DIS2"/>
<comment type="caution">
    <text evidence="1">The sequence shown here is derived from an EMBL/GenBank/DDBJ whole genome shotgun (WGS) entry which is preliminary data.</text>
</comment>
<proteinExistence type="predicted"/>
<protein>
    <submittedName>
        <fullName evidence="1">Uncharacterized protein</fullName>
    </submittedName>
</protein>
<organism evidence="1">
    <name type="scientific">marine sediment metagenome</name>
    <dbReference type="NCBI Taxonomy" id="412755"/>
    <lineage>
        <taxon>unclassified sequences</taxon>
        <taxon>metagenomes</taxon>
        <taxon>ecological metagenomes</taxon>
    </lineage>
</organism>
<sequence length="77" mass="8379">MPTEFPVGREALDKLAALKDDLPTEQALRAAYAALHVFRGIPPSVTTTELGGVQFDWHEGGVDIEIEIGPDGEQVYE</sequence>
<dbReference type="EMBL" id="LAZR01028785">
    <property type="protein sequence ID" value="KKL61549.1"/>
    <property type="molecule type" value="Genomic_DNA"/>
</dbReference>
<name>A0A0F9DIS2_9ZZZZ</name>
<evidence type="ECO:0000313" key="1">
    <source>
        <dbReference type="EMBL" id="KKL61549.1"/>
    </source>
</evidence>